<keyword evidence="2" id="KW-0813">Transport</keyword>
<keyword evidence="5 8" id="KW-1133">Transmembrane helix</keyword>
<organism evidence="10">
    <name type="scientific">Hirondellea gigas</name>
    <dbReference type="NCBI Taxonomy" id="1518452"/>
    <lineage>
        <taxon>Eukaryota</taxon>
        <taxon>Metazoa</taxon>
        <taxon>Ecdysozoa</taxon>
        <taxon>Arthropoda</taxon>
        <taxon>Crustacea</taxon>
        <taxon>Multicrustacea</taxon>
        <taxon>Malacostraca</taxon>
        <taxon>Eumalacostraca</taxon>
        <taxon>Peracarida</taxon>
        <taxon>Amphipoda</taxon>
        <taxon>Amphilochidea</taxon>
        <taxon>Lysianassida</taxon>
        <taxon>Lysianassidira</taxon>
        <taxon>Lysianassoidea</taxon>
        <taxon>Lysianassidae</taxon>
        <taxon>Hirondellea</taxon>
    </lineage>
</organism>
<evidence type="ECO:0000256" key="9">
    <source>
        <dbReference type="SAM" id="Phobius"/>
    </source>
</evidence>
<evidence type="ECO:0000256" key="6">
    <source>
        <dbReference type="ARBA" id="ARBA00023136"/>
    </source>
</evidence>
<dbReference type="SMART" id="SM00679">
    <property type="entry name" value="CTNS"/>
    <property type="match status" value="2"/>
</dbReference>
<keyword evidence="3 8" id="KW-0812">Transmembrane</keyword>
<accession>A0A6A7FUJ1</accession>
<evidence type="ECO:0000256" key="1">
    <source>
        <dbReference type="ARBA" id="ARBA00004141"/>
    </source>
</evidence>
<feature type="transmembrane region" description="Helical" evidence="9">
    <location>
        <begin position="67"/>
        <end position="90"/>
    </location>
</feature>
<keyword evidence="6 8" id="KW-0472">Membrane</keyword>
<evidence type="ECO:0000256" key="8">
    <source>
        <dbReference type="PIRNR" id="PIRNR023381"/>
    </source>
</evidence>
<dbReference type="PANTHER" id="PTHR12226">
    <property type="entry name" value="MANNOSE-P-DOLICHOL UTILIZATION DEFECT 1 LEC35 -RELATED"/>
    <property type="match status" value="1"/>
</dbReference>
<comment type="similarity">
    <text evidence="7">Belongs to the MPDU1 (TC 2.A.43.3) family.</text>
</comment>
<evidence type="ECO:0000256" key="2">
    <source>
        <dbReference type="ARBA" id="ARBA00022448"/>
    </source>
</evidence>
<evidence type="ECO:0000256" key="5">
    <source>
        <dbReference type="ARBA" id="ARBA00022989"/>
    </source>
</evidence>
<dbReference type="Pfam" id="PF04193">
    <property type="entry name" value="PQ-loop"/>
    <property type="match status" value="1"/>
</dbReference>
<evidence type="ECO:0000256" key="3">
    <source>
        <dbReference type="ARBA" id="ARBA00022692"/>
    </source>
</evidence>
<sequence length="250" mass="26799">MAANLLQQAILLVVTPKCYEEFFHEMNFTDVECLKGTLSKGLGLGIILGSIMVKIPQIIKIQRAKSAYGISFFATTLEIVAVIASFSYNFVNGYPFSSYGDVLFLLVQTGIIGALVLHYNGASQQAFLFLAVVAGAAATLCSGAIPMRVLWGLQAANIPIIFTAKMLQAHSNYSAGSTGQLSGVTVTLLTAGSAARIFTSIQETGDIVIIATYCVATFANSIIFFQLLWYWNAQTKGVAKGKKGSKQKKN</sequence>
<feature type="transmembrane region" description="Helical" evidence="9">
    <location>
        <begin position="102"/>
        <end position="119"/>
    </location>
</feature>
<keyword evidence="4" id="KW-0677">Repeat</keyword>
<evidence type="ECO:0000256" key="7">
    <source>
        <dbReference type="ARBA" id="ARBA00038475"/>
    </source>
</evidence>
<protein>
    <recommendedName>
        <fullName evidence="8">Solute carrier family 66 member 3</fullName>
    </recommendedName>
</protein>
<dbReference type="EMBL" id="IACT01002708">
    <property type="protein sequence ID" value="LAC21974.1"/>
    <property type="molecule type" value="mRNA"/>
</dbReference>
<dbReference type="FunFam" id="1.20.1280.290:FF:000006">
    <property type="entry name" value="mannose-P-dolichol utilization defect 1 protein"/>
    <property type="match status" value="1"/>
</dbReference>
<dbReference type="PIRSF" id="PIRSF023381">
    <property type="entry name" value="MannP-dilichol_defect-1p"/>
    <property type="match status" value="1"/>
</dbReference>
<dbReference type="GO" id="GO:0016020">
    <property type="term" value="C:membrane"/>
    <property type="evidence" value="ECO:0007669"/>
    <property type="project" value="UniProtKB-SubCell"/>
</dbReference>
<dbReference type="InterPro" id="IPR006603">
    <property type="entry name" value="PQ-loop_rpt"/>
</dbReference>
<dbReference type="Gene3D" id="1.20.1280.290">
    <property type="match status" value="1"/>
</dbReference>
<dbReference type="InterPro" id="IPR016817">
    <property type="entry name" value="MannP-dilichol_defect-1"/>
</dbReference>
<reference evidence="10" key="1">
    <citation type="submission" date="2017-11" db="EMBL/GenBank/DDBJ databases">
        <title>The sensing device of the deep-sea amphipod.</title>
        <authorList>
            <person name="Kobayashi H."/>
            <person name="Nagahama T."/>
            <person name="Arai W."/>
            <person name="Sasagawa Y."/>
            <person name="Umeda M."/>
            <person name="Hayashi T."/>
            <person name="Nikaido I."/>
            <person name="Watanabe H."/>
            <person name="Oguri K."/>
            <person name="Kitazato H."/>
            <person name="Fujioka K."/>
            <person name="Kido Y."/>
            <person name="Takami H."/>
        </authorList>
    </citation>
    <scope>NUCLEOTIDE SEQUENCE</scope>
    <source>
        <tissue evidence="10">Whole body</tissue>
    </source>
</reference>
<feature type="transmembrane region" description="Helical" evidence="9">
    <location>
        <begin position="126"/>
        <end position="145"/>
    </location>
</feature>
<dbReference type="GO" id="GO:0009312">
    <property type="term" value="P:oligosaccharide biosynthetic process"/>
    <property type="evidence" value="ECO:0007669"/>
    <property type="project" value="TreeGrafter"/>
</dbReference>
<evidence type="ECO:0000313" key="10">
    <source>
        <dbReference type="EMBL" id="LAC21974.1"/>
    </source>
</evidence>
<evidence type="ECO:0000256" key="4">
    <source>
        <dbReference type="ARBA" id="ARBA00022737"/>
    </source>
</evidence>
<dbReference type="PANTHER" id="PTHR12226:SF2">
    <property type="entry name" value="MANNOSE-P-DOLICHOL UTILIZATION DEFECT 1 PROTEIN"/>
    <property type="match status" value="1"/>
</dbReference>
<feature type="transmembrane region" description="Helical" evidence="9">
    <location>
        <begin position="207"/>
        <end position="231"/>
    </location>
</feature>
<proteinExistence type="evidence at transcript level"/>
<dbReference type="AlphaFoldDB" id="A0A6A7FUJ1"/>
<name>A0A6A7FUJ1_9CRUS</name>
<comment type="subcellular location">
    <subcellularLocation>
        <location evidence="1 8">Membrane</location>
        <topology evidence="1 8">Multi-pass membrane protein</topology>
    </subcellularLocation>
</comment>